<dbReference type="EMBL" id="CM023485">
    <property type="protein sequence ID" value="KAH6929779.1"/>
    <property type="molecule type" value="Genomic_DNA"/>
</dbReference>
<comment type="caution">
    <text evidence="1">The sequence shown here is derived from an EMBL/GenBank/DDBJ whole genome shotgun (WGS) entry which is preliminary data.</text>
</comment>
<gene>
    <name evidence="1" type="ORF">HPB50_005866</name>
</gene>
<reference evidence="1" key="1">
    <citation type="submission" date="2020-05" db="EMBL/GenBank/DDBJ databases">
        <title>Large-scale comparative analyses of tick genomes elucidate their genetic diversity and vector capacities.</title>
        <authorList>
            <person name="Jia N."/>
            <person name="Wang J."/>
            <person name="Shi W."/>
            <person name="Du L."/>
            <person name="Sun Y."/>
            <person name="Zhan W."/>
            <person name="Jiang J."/>
            <person name="Wang Q."/>
            <person name="Zhang B."/>
            <person name="Ji P."/>
            <person name="Sakyi L.B."/>
            <person name="Cui X."/>
            <person name="Yuan T."/>
            <person name="Jiang B."/>
            <person name="Yang W."/>
            <person name="Lam T.T.-Y."/>
            <person name="Chang Q."/>
            <person name="Ding S."/>
            <person name="Wang X."/>
            <person name="Zhu J."/>
            <person name="Ruan X."/>
            <person name="Zhao L."/>
            <person name="Wei J."/>
            <person name="Que T."/>
            <person name="Du C."/>
            <person name="Cheng J."/>
            <person name="Dai P."/>
            <person name="Han X."/>
            <person name="Huang E."/>
            <person name="Gao Y."/>
            <person name="Liu J."/>
            <person name="Shao H."/>
            <person name="Ye R."/>
            <person name="Li L."/>
            <person name="Wei W."/>
            <person name="Wang X."/>
            <person name="Wang C."/>
            <person name="Yang T."/>
            <person name="Huo Q."/>
            <person name="Li W."/>
            <person name="Guo W."/>
            <person name="Chen H."/>
            <person name="Zhou L."/>
            <person name="Ni X."/>
            <person name="Tian J."/>
            <person name="Zhou Y."/>
            <person name="Sheng Y."/>
            <person name="Liu T."/>
            <person name="Pan Y."/>
            <person name="Xia L."/>
            <person name="Li J."/>
            <person name="Zhao F."/>
            <person name="Cao W."/>
        </authorList>
    </citation>
    <scope>NUCLEOTIDE SEQUENCE</scope>
    <source>
        <strain evidence="1">Hyas-2018</strain>
    </source>
</reference>
<name>A0ACB7S7P7_HYAAI</name>
<dbReference type="Proteomes" id="UP000821845">
    <property type="component" value="Chromosome 5"/>
</dbReference>
<evidence type="ECO:0000313" key="2">
    <source>
        <dbReference type="Proteomes" id="UP000821845"/>
    </source>
</evidence>
<proteinExistence type="predicted"/>
<evidence type="ECO:0000313" key="1">
    <source>
        <dbReference type="EMBL" id="KAH6929779.1"/>
    </source>
</evidence>
<keyword evidence="2" id="KW-1185">Reference proteome</keyword>
<organism evidence="1 2">
    <name type="scientific">Hyalomma asiaticum</name>
    <name type="common">Tick</name>
    <dbReference type="NCBI Taxonomy" id="266040"/>
    <lineage>
        <taxon>Eukaryota</taxon>
        <taxon>Metazoa</taxon>
        <taxon>Ecdysozoa</taxon>
        <taxon>Arthropoda</taxon>
        <taxon>Chelicerata</taxon>
        <taxon>Arachnida</taxon>
        <taxon>Acari</taxon>
        <taxon>Parasitiformes</taxon>
        <taxon>Ixodida</taxon>
        <taxon>Ixodoidea</taxon>
        <taxon>Ixodidae</taxon>
        <taxon>Hyalomminae</taxon>
        <taxon>Hyalomma</taxon>
    </lineage>
</organism>
<protein>
    <submittedName>
        <fullName evidence="1">Uncharacterized protein</fullName>
    </submittedName>
</protein>
<sequence>MQFDTFDLAVMGLCLRADVRIFAAPVMPEAFHTRPRRGTHTTLAYTLLTVLQAPNGRACAPLRFLAHPSMQTRDRRRTLKPVHLARKYREQRRCGKRWQRLLFRFRTRKPLAAQKANYRHGRTRRPLSFSASDHI</sequence>
<accession>A0ACB7S7P7</accession>